<sequence length="651" mass="72324">MQSATQSYGEHLPDQVDLIGNSFDAHLGLIGDIRELYRERAAIEREYSAKLQILAKKAAEKKAKNAAIVVFGSSPTKTFDESALHQSTLDNAYSQIIESISSSAQDHVNLSSSLASHVIEPLRSIEHRNEDIKKKQIQFYQKLVGDRDRLYADRIKSKQKYDDDCLEVEAHRQKQSHVQNDKHADRAARQFEQQQVDMLSSKNAYLIATAVANQAKAKFYTKDLPILQDSFQDLQTRLITAFIAVLVQAQSLQMAHEDTVKARLVSVETALKEVDPKKDQNLYIDFNIRPFTVPNDWVFEPCSSHYDTDEMSLDPAPKVYLQNKLTKSRTKLRELEPVLQSKRSEVDNLANLLSTDHADATYTLENVNALLDTKNQTVFYETSECVLHSEIEIISAALGDDVGGQNPHTFKSSSFSIPTSCGYCKSSIWGLSKQGKTCKACGLSVHAKCELKVPAECSGIPGDHKISEVVSRTSSTISRSESRTAVSSKVGEIPTPSSFVQPDTPRQVEDAHPLARVIFDFAASSPFELHVSEGTLVHVLEEDDGSGWVKVADDFGGKGLVPASYIETVEENGLQRSRSSDINPRQNSEKRVRVLYDYEAQGPDELTITEGDLIELSSGINGGQDYAEGWWEGFSVSGHKGIFPSNYVELI</sequence>
<evidence type="ECO:0000313" key="2">
    <source>
        <dbReference type="Proteomes" id="UP000790377"/>
    </source>
</evidence>
<comment type="caution">
    <text evidence="1">The sequence shown here is derived from an EMBL/GenBank/DDBJ whole genome shotgun (WGS) entry which is preliminary data.</text>
</comment>
<evidence type="ECO:0000313" key="1">
    <source>
        <dbReference type="EMBL" id="KAH7913976.1"/>
    </source>
</evidence>
<reference evidence="1" key="1">
    <citation type="journal article" date="2021" name="New Phytol.">
        <title>Evolutionary innovations through gain and loss of genes in the ectomycorrhizal Boletales.</title>
        <authorList>
            <person name="Wu G."/>
            <person name="Miyauchi S."/>
            <person name="Morin E."/>
            <person name="Kuo A."/>
            <person name="Drula E."/>
            <person name="Varga T."/>
            <person name="Kohler A."/>
            <person name="Feng B."/>
            <person name="Cao Y."/>
            <person name="Lipzen A."/>
            <person name="Daum C."/>
            <person name="Hundley H."/>
            <person name="Pangilinan J."/>
            <person name="Johnson J."/>
            <person name="Barry K."/>
            <person name="LaButti K."/>
            <person name="Ng V."/>
            <person name="Ahrendt S."/>
            <person name="Min B."/>
            <person name="Choi I.G."/>
            <person name="Park H."/>
            <person name="Plett J.M."/>
            <person name="Magnuson J."/>
            <person name="Spatafora J.W."/>
            <person name="Nagy L.G."/>
            <person name="Henrissat B."/>
            <person name="Grigoriev I.V."/>
            <person name="Yang Z.L."/>
            <person name="Xu J."/>
            <person name="Martin F.M."/>
        </authorList>
    </citation>
    <scope>NUCLEOTIDE SEQUENCE</scope>
    <source>
        <strain evidence="1">ATCC 28755</strain>
    </source>
</reference>
<gene>
    <name evidence="1" type="ORF">BJ138DRAFT_1058030</name>
</gene>
<dbReference type="EMBL" id="MU267621">
    <property type="protein sequence ID" value="KAH7913976.1"/>
    <property type="molecule type" value="Genomic_DNA"/>
</dbReference>
<protein>
    <submittedName>
        <fullName evidence="1">Uncharacterized protein</fullName>
    </submittedName>
</protein>
<keyword evidence="2" id="KW-1185">Reference proteome</keyword>
<dbReference type="Proteomes" id="UP000790377">
    <property type="component" value="Unassembled WGS sequence"/>
</dbReference>
<proteinExistence type="predicted"/>
<organism evidence="1 2">
    <name type="scientific">Hygrophoropsis aurantiaca</name>
    <dbReference type="NCBI Taxonomy" id="72124"/>
    <lineage>
        <taxon>Eukaryota</taxon>
        <taxon>Fungi</taxon>
        <taxon>Dikarya</taxon>
        <taxon>Basidiomycota</taxon>
        <taxon>Agaricomycotina</taxon>
        <taxon>Agaricomycetes</taxon>
        <taxon>Agaricomycetidae</taxon>
        <taxon>Boletales</taxon>
        <taxon>Coniophorineae</taxon>
        <taxon>Hygrophoropsidaceae</taxon>
        <taxon>Hygrophoropsis</taxon>
    </lineage>
</organism>
<accession>A0ACB8AKS9</accession>
<name>A0ACB8AKS9_9AGAM</name>